<accession>A0ABP9I2K1</accession>
<dbReference type="SUPFAM" id="SSF53092">
    <property type="entry name" value="Creatinase/prolidase N-terminal domain"/>
    <property type="match status" value="1"/>
</dbReference>
<organism evidence="4 5">
    <name type="scientific">Streptomyces hyderabadensis</name>
    <dbReference type="NCBI Taxonomy" id="598549"/>
    <lineage>
        <taxon>Bacteria</taxon>
        <taxon>Bacillati</taxon>
        <taxon>Actinomycetota</taxon>
        <taxon>Actinomycetes</taxon>
        <taxon>Kitasatosporales</taxon>
        <taxon>Streptomycetaceae</taxon>
        <taxon>Streptomyces</taxon>
    </lineage>
</organism>
<dbReference type="CDD" id="cd01092">
    <property type="entry name" value="APP-like"/>
    <property type="match status" value="1"/>
</dbReference>
<dbReference type="SUPFAM" id="SSF55920">
    <property type="entry name" value="Creatinase/aminopeptidase"/>
    <property type="match status" value="1"/>
</dbReference>
<feature type="domain" description="Creatinase N-terminal" evidence="3">
    <location>
        <begin position="38"/>
        <end position="167"/>
    </location>
</feature>
<dbReference type="Pfam" id="PF00557">
    <property type="entry name" value="Peptidase_M24"/>
    <property type="match status" value="1"/>
</dbReference>
<dbReference type="PANTHER" id="PTHR46112:SF3">
    <property type="entry name" value="AMINOPEPTIDASE YPDF"/>
    <property type="match status" value="1"/>
</dbReference>
<protein>
    <submittedName>
        <fullName evidence="4">Aminopeptidase P family protein</fullName>
    </submittedName>
</protein>
<dbReference type="Gene3D" id="3.40.350.10">
    <property type="entry name" value="Creatinase/prolidase N-terminal domain"/>
    <property type="match status" value="1"/>
</dbReference>
<dbReference type="Proteomes" id="UP001500610">
    <property type="component" value="Unassembled WGS sequence"/>
</dbReference>
<dbReference type="EMBL" id="BAABIV010000011">
    <property type="protein sequence ID" value="GAA4985793.1"/>
    <property type="molecule type" value="Genomic_DNA"/>
</dbReference>
<comment type="caution">
    <text evidence="4">The sequence shown here is derived from an EMBL/GenBank/DDBJ whole genome shotgun (WGS) entry which is preliminary data.</text>
</comment>
<evidence type="ECO:0000259" key="3">
    <source>
        <dbReference type="Pfam" id="PF01321"/>
    </source>
</evidence>
<proteinExistence type="predicted"/>
<evidence type="ECO:0000313" key="5">
    <source>
        <dbReference type="Proteomes" id="UP001500610"/>
    </source>
</evidence>
<dbReference type="InterPro" id="IPR000587">
    <property type="entry name" value="Creatinase_N"/>
</dbReference>
<dbReference type="InterPro" id="IPR029149">
    <property type="entry name" value="Creatin/AminoP/Spt16_N"/>
</dbReference>
<reference evidence="5" key="1">
    <citation type="journal article" date="2019" name="Int. J. Syst. Evol. Microbiol.">
        <title>The Global Catalogue of Microorganisms (GCM) 10K type strain sequencing project: providing services to taxonomists for standard genome sequencing and annotation.</title>
        <authorList>
            <consortium name="The Broad Institute Genomics Platform"/>
            <consortium name="The Broad Institute Genome Sequencing Center for Infectious Disease"/>
            <person name="Wu L."/>
            <person name="Ma J."/>
        </authorList>
    </citation>
    <scope>NUCLEOTIDE SEQUENCE [LARGE SCALE GENOMIC DNA]</scope>
    <source>
        <strain evidence="5">JCM 17657</strain>
    </source>
</reference>
<evidence type="ECO:0000259" key="2">
    <source>
        <dbReference type="Pfam" id="PF00557"/>
    </source>
</evidence>
<evidence type="ECO:0000256" key="1">
    <source>
        <dbReference type="SAM" id="MobiDB-lite"/>
    </source>
</evidence>
<dbReference type="InterPro" id="IPR000994">
    <property type="entry name" value="Pept_M24"/>
</dbReference>
<keyword evidence="4" id="KW-0031">Aminopeptidase</keyword>
<gene>
    <name evidence="4" type="ORF">GCM10023257_26410</name>
</gene>
<keyword evidence="4" id="KW-0645">Protease</keyword>
<name>A0ABP9I2K1_9ACTN</name>
<dbReference type="InterPro" id="IPR050659">
    <property type="entry name" value="Peptidase_M24B"/>
</dbReference>
<dbReference type="Gene3D" id="3.90.230.10">
    <property type="entry name" value="Creatinase/methionine aminopeptidase superfamily"/>
    <property type="match status" value="1"/>
</dbReference>
<sequence>MAGRATSEGTGGAAPATTPAATGSPGSPAFPDEVYAARMDRTAYEAAALGLAGVLVTPGPDLVWLCGYRPTAPTERLTLLVLTATSQPRLLVPAIDRPSAETAPGAGAVRVFDWWEGQDAYAAAAGLLRPHGRYAVSDATWALHLLCLQKSLPLATYQPLSVVLPMRRAVKDADEMARLTAAAAAADAAYEEVLGLRFGGRSERELAADLAGLLRGHGGSRVDFTVVGAGPHAADPHHRPGDRVIGDGDMVVLDFGGLRDGYGFDIARTVHVGAPTDEERRVHETVRSAQRAAFEAVRPGVSCQEVDRAARAVIEEAGHAGHAAHRTGHGVGVTTHEPPYLGEGEEQPLEPGMCFAIEPGIHLPDRFGVRIEDVVACTEDGGRRLNTTSHELVIVR</sequence>
<dbReference type="PANTHER" id="PTHR46112">
    <property type="entry name" value="AMINOPEPTIDASE"/>
    <property type="match status" value="1"/>
</dbReference>
<dbReference type="InterPro" id="IPR036005">
    <property type="entry name" value="Creatinase/aminopeptidase-like"/>
</dbReference>
<feature type="domain" description="Peptidase M24" evidence="2">
    <location>
        <begin position="178"/>
        <end position="379"/>
    </location>
</feature>
<dbReference type="Pfam" id="PF01321">
    <property type="entry name" value="Creatinase_N"/>
    <property type="match status" value="1"/>
</dbReference>
<dbReference type="GO" id="GO:0004177">
    <property type="term" value="F:aminopeptidase activity"/>
    <property type="evidence" value="ECO:0007669"/>
    <property type="project" value="UniProtKB-KW"/>
</dbReference>
<feature type="region of interest" description="Disordered" evidence="1">
    <location>
        <begin position="1"/>
        <end position="29"/>
    </location>
</feature>
<keyword evidence="4" id="KW-0378">Hydrolase</keyword>
<keyword evidence="5" id="KW-1185">Reference proteome</keyword>
<evidence type="ECO:0000313" key="4">
    <source>
        <dbReference type="EMBL" id="GAA4985793.1"/>
    </source>
</evidence>